<gene>
    <name evidence="2" type="ORF">BT1A1_0684</name>
</gene>
<evidence type="ECO:0000313" key="3">
    <source>
        <dbReference type="Proteomes" id="UP000040576"/>
    </source>
</evidence>
<sequence length="603" mass="71771">MINPNKRGDFMDINNILTEKTDKLIGLIKQVDTLDVIGMVCVEFQLHYDGKDVFDTTKLISPFKQYIYLLNLLLSNPQTETNTSVDFETTYEEIKKLLNEIAQIYGLIFFPDDNEEVSDSWYKHRELAMPVFMNYFNTHSLPYEEQLIDRIQQWASPYDSVIIDKFGCTVNEFIDMYKYLVKILQKQLDDYQNGTENFFEKLLPAYKYFNKLIKNEKMNSDLAMQKTREVFPLDNLENPFTTIFFKINLNKFEEKFTHEKVMSFLNHFSVGREEREFYYYTESGPFDNKPIIKHENEYYIPISKQILHAFENQFFNAIEESNRRTSFFRNRDRKSEEKTLEIFKRLLGKNAEYFSSIYERPDSQNEHDLLIKTNKGTIYIIEVKASKFKEPFRNPDKAYERIKRDFKSDGGIQKAYDQAKRLYDLIIGQEVTNLYNQSGQLITTINSKEINDIYIICVTAENFGVIASNLSYLLEKEKSDRFPYAVNIFDLESIVEYLEFKKLSPNILNDYLDFRSRFQEKFIAFDELDIFGLFMSKPNIDQLIKADKIIVNHEYSDIFDEMYFTKLGIIKKPLKQKSTYKTVNKKRRKKIARASRRRNRKNK</sequence>
<evidence type="ECO:0000256" key="1">
    <source>
        <dbReference type="SAM" id="MobiDB-lite"/>
    </source>
</evidence>
<dbReference type="Proteomes" id="UP000040576">
    <property type="component" value="Unassembled WGS sequence"/>
</dbReference>
<reference evidence="2 3" key="1">
    <citation type="submission" date="2014-07" db="EMBL/GenBank/DDBJ databases">
        <authorList>
            <person name="Wibberg Daniel"/>
        </authorList>
    </citation>
    <scope>NUCLEOTIDE SEQUENCE [LARGE SCALE GENOMIC DNA]</scope>
</reference>
<protein>
    <recommendedName>
        <fullName evidence="4">NERD domain-containing protein</fullName>
    </recommendedName>
</protein>
<evidence type="ECO:0000313" key="2">
    <source>
        <dbReference type="EMBL" id="CEE00538.1"/>
    </source>
</evidence>
<accession>A0A090IVU0</accession>
<feature type="region of interest" description="Disordered" evidence="1">
    <location>
        <begin position="584"/>
        <end position="603"/>
    </location>
</feature>
<dbReference type="AlphaFoldDB" id="A0A090IVU0"/>
<evidence type="ECO:0008006" key="4">
    <source>
        <dbReference type="Google" id="ProtNLM"/>
    </source>
</evidence>
<organism evidence="2 3">
    <name type="scientific">Caldibacillus thermoamylovorans</name>
    <dbReference type="NCBI Taxonomy" id="35841"/>
    <lineage>
        <taxon>Bacteria</taxon>
        <taxon>Bacillati</taxon>
        <taxon>Bacillota</taxon>
        <taxon>Bacilli</taxon>
        <taxon>Bacillales</taxon>
        <taxon>Bacillaceae</taxon>
        <taxon>Caldibacillus</taxon>
    </lineage>
</organism>
<keyword evidence="3" id="KW-1185">Reference proteome</keyword>
<name>A0A090IVU0_9BACI</name>
<dbReference type="EMBL" id="CCRF01000023">
    <property type="protein sequence ID" value="CEE00538.1"/>
    <property type="molecule type" value="Genomic_DNA"/>
</dbReference>
<proteinExistence type="predicted"/>